<feature type="region of interest" description="Disordered" evidence="1">
    <location>
        <begin position="176"/>
        <end position="213"/>
    </location>
</feature>
<organism evidence="2 3">
    <name type="scientific">Streptomyces mobaraensis</name>
    <name type="common">Streptoverticillium mobaraense</name>
    <dbReference type="NCBI Taxonomy" id="35621"/>
    <lineage>
        <taxon>Bacteria</taxon>
        <taxon>Bacillati</taxon>
        <taxon>Actinomycetota</taxon>
        <taxon>Actinomycetes</taxon>
        <taxon>Kitasatosporales</taxon>
        <taxon>Streptomycetaceae</taxon>
        <taxon>Streptomyces</taxon>
    </lineage>
</organism>
<evidence type="ECO:0000313" key="3">
    <source>
        <dbReference type="Proteomes" id="UP000327000"/>
    </source>
</evidence>
<name>A0A5N5W0E8_STRMB</name>
<sequence length="328" mass="34711">MYVPELDAAALETLVAAAVAAPSLHAARPWRLRLEPDSRALEVRSARGLPPSPADPAARSLHLSAGAAVFNLRVAAAHLGWEAVVRPLPAPDDPGLLAVVTLRAAGAGRSRDRDLYAAVARCPVSRLPFTARPVPASVVAELCAGARAEGTRLYVPDPAATRRVLGLTAEGEQRSFGGWGHRADTGRSREHRTWVTPPGACPYGTPPIAPEPLDLTRKAPVGDFLGSGRTARIRALPLEPHVRVALLLTDGDGPEDWLRAGQAVERVLLVAAARGVRTAVLQQALDWPDLRRELPGGGFGRPQCLIRFGYGPGDEPVPRATAGAVTRM</sequence>
<dbReference type="SUPFAM" id="SSF55469">
    <property type="entry name" value="FMN-dependent nitroreductase-like"/>
    <property type="match status" value="2"/>
</dbReference>
<dbReference type="PANTHER" id="PTHR23026">
    <property type="entry name" value="NADPH NITROREDUCTASE"/>
    <property type="match status" value="1"/>
</dbReference>
<dbReference type="InterPro" id="IPR050627">
    <property type="entry name" value="Nitroreductase/BluB"/>
</dbReference>
<dbReference type="Gene3D" id="3.40.109.10">
    <property type="entry name" value="NADH Oxidase"/>
    <property type="match status" value="1"/>
</dbReference>
<dbReference type="EMBL" id="VOKX01000118">
    <property type="protein sequence ID" value="KAB7833978.1"/>
    <property type="molecule type" value="Genomic_DNA"/>
</dbReference>
<protein>
    <recommendedName>
        <fullName evidence="4">Nitroreductase</fullName>
    </recommendedName>
</protein>
<dbReference type="AlphaFoldDB" id="A0A5N5W0E8"/>
<gene>
    <name evidence="2" type="ORF">FRZ00_31440</name>
</gene>
<dbReference type="PANTHER" id="PTHR23026:SF123">
    <property type="entry name" value="NAD(P)H NITROREDUCTASE RV3131-RELATED"/>
    <property type="match status" value="1"/>
</dbReference>
<feature type="compositionally biased region" description="Basic and acidic residues" evidence="1">
    <location>
        <begin position="181"/>
        <end position="193"/>
    </location>
</feature>
<dbReference type="NCBIfam" id="NF047509">
    <property type="entry name" value="Rv3131_FMN_oxido"/>
    <property type="match status" value="1"/>
</dbReference>
<dbReference type="OrthoDB" id="8156917at2"/>
<dbReference type="RefSeq" id="WP_152265844.1">
    <property type="nucleotide sequence ID" value="NZ_VOKX01000118.1"/>
</dbReference>
<reference evidence="2 3" key="1">
    <citation type="journal article" date="2019" name="Microb. Cell Fact.">
        <title>Exploring novel herbicidin analogues by transcriptional regulator overexpression and MS/MS molecular networking.</title>
        <authorList>
            <person name="Shi Y."/>
            <person name="Gu R."/>
            <person name="Li Y."/>
            <person name="Wang X."/>
            <person name="Ren W."/>
            <person name="Li X."/>
            <person name="Wang L."/>
            <person name="Xie Y."/>
            <person name="Hong B."/>
        </authorList>
    </citation>
    <scope>NUCLEOTIDE SEQUENCE [LARGE SCALE GENOMIC DNA]</scope>
    <source>
        <strain evidence="2 3">US-43</strain>
    </source>
</reference>
<keyword evidence="3" id="KW-1185">Reference proteome</keyword>
<evidence type="ECO:0000256" key="1">
    <source>
        <dbReference type="SAM" id="MobiDB-lite"/>
    </source>
</evidence>
<accession>A0A5N5W0E8</accession>
<evidence type="ECO:0008006" key="4">
    <source>
        <dbReference type="Google" id="ProtNLM"/>
    </source>
</evidence>
<evidence type="ECO:0000313" key="2">
    <source>
        <dbReference type="EMBL" id="KAB7833978.1"/>
    </source>
</evidence>
<dbReference type="InterPro" id="IPR000415">
    <property type="entry name" value="Nitroreductase-like"/>
</dbReference>
<comment type="caution">
    <text evidence="2">The sequence shown here is derived from an EMBL/GenBank/DDBJ whole genome shotgun (WGS) entry which is preliminary data.</text>
</comment>
<proteinExistence type="predicted"/>
<dbReference type="GO" id="GO:0016491">
    <property type="term" value="F:oxidoreductase activity"/>
    <property type="evidence" value="ECO:0007669"/>
    <property type="project" value="InterPro"/>
</dbReference>
<dbReference type="Proteomes" id="UP000327000">
    <property type="component" value="Unassembled WGS sequence"/>
</dbReference>